<dbReference type="EMBL" id="CP120682">
    <property type="protein sequence ID" value="WKN38197.1"/>
    <property type="molecule type" value="Genomic_DNA"/>
</dbReference>
<dbReference type="PANTHER" id="PTHR43133:SF46">
    <property type="entry name" value="RNA POLYMERASE SIGMA-70 FACTOR ECF SUBFAMILY"/>
    <property type="match status" value="1"/>
</dbReference>
<organism evidence="7">
    <name type="scientific">Roseihalotalea indica</name>
    <dbReference type="NCBI Taxonomy" id="2867963"/>
    <lineage>
        <taxon>Bacteria</taxon>
        <taxon>Pseudomonadati</taxon>
        <taxon>Bacteroidota</taxon>
        <taxon>Cytophagia</taxon>
        <taxon>Cytophagales</taxon>
        <taxon>Catalimonadaceae</taxon>
        <taxon>Roseihalotalea</taxon>
    </lineage>
</organism>
<dbReference type="SUPFAM" id="SSF88659">
    <property type="entry name" value="Sigma3 and sigma4 domains of RNA polymerase sigma factors"/>
    <property type="match status" value="1"/>
</dbReference>
<dbReference type="InterPro" id="IPR036388">
    <property type="entry name" value="WH-like_DNA-bd_sf"/>
</dbReference>
<keyword evidence="4" id="KW-0804">Transcription</keyword>
<feature type="transmembrane region" description="Helical" evidence="5">
    <location>
        <begin position="186"/>
        <end position="206"/>
    </location>
</feature>
<evidence type="ECO:0000313" key="7">
    <source>
        <dbReference type="EMBL" id="WKN38197.1"/>
    </source>
</evidence>
<comment type="similarity">
    <text evidence="1">Belongs to the sigma-70 factor family. ECF subfamily.</text>
</comment>
<dbReference type="InterPro" id="IPR014284">
    <property type="entry name" value="RNA_pol_sigma-70_dom"/>
</dbReference>
<dbReference type="InterPro" id="IPR039425">
    <property type="entry name" value="RNA_pol_sigma-70-like"/>
</dbReference>
<dbReference type="InterPro" id="IPR013325">
    <property type="entry name" value="RNA_pol_sigma_r2"/>
</dbReference>
<evidence type="ECO:0000256" key="1">
    <source>
        <dbReference type="ARBA" id="ARBA00010641"/>
    </source>
</evidence>
<keyword evidence="2" id="KW-0805">Transcription regulation</keyword>
<accession>A0AA49GNQ9</accession>
<reference evidence="7" key="1">
    <citation type="journal article" date="2023" name="Comput. Struct. Biotechnol. J.">
        <title>Discovery of a novel marine Bacteroidetes with a rich repertoire of carbohydrate-active enzymes.</title>
        <authorList>
            <person name="Chen B."/>
            <person name="Liu G."/>
            <person name="Chen Q."/>
            <person name="Wang H."/>
            <person name="Liu L."/>
            <person name="Tang K."/>
        </authorList>
    </citation>
    <scope>NUCLEOTIDE SEQUENCE</scope>
    <source>
        <strain evidence="7">TK19036</strain>
    </source>
</reference>
<dbReference type="Gene3D" id="1.10.10.10">
    <property type="entry name" value="Winged helix-like DNA-binding domain superfamily/Winged helix DNA-binding domain"/>
    <property type="match status" value="1"/>
</dbReference>
<dbReference type="Pfam" id="PF08281">
    <property type="entry name" value="Sigma70_r4_2"/>
    <property type="match status" value="1"/>
</dbReference>
<proteinExistence type="inferred from homology"/>
<dbReference type="AlphaFoldDB" id="A0AA49GNQ9"/>
<keyword evidence="5" id="KW-0812">Transmembrane</keyword>
<name>A0AA49GNQ9_9BACT</name>
<dbReference type="InterPro" id="IPR013324">
    <property type="entry name" value="RNA_pol_sigma_r3/r4-like"/>
</dbReference>
<evidence type="ECO:0000256" key="2">
    <source>
        <dbReference type="ARBA" id="ARBA00023015"/>
    </source>
</evidence>
<dbReference type="GO" id="GO:0003677">
    <property type="term" value="F:DNA binding"/>
    <property type="evidence" value="ECO:0007669"/>
    <property type="project" value="InterPro"/>
</dbReference>
<protein>
    <submittedName>
        <fullName evidence="7">Sigma-70 family RNA polymerase sigma factor</fullName>
    </submittedName>
</protein>
<reference evidence="7" key="2">
    <citation type="journal article" date="2024" name="Antonie Van Leeuwenhoek">
        <title>Roseihalotalea indica gen. nov., sp. nov., a halophilic Bacteroidetes from mesopelagic Southwest Indian Ocean with higher carbohydrate metabolic potential.</title>
        <authorList>
            <person name="Chen B."/>
            <person name="Zhang M."/>
            <person name="Lin D."/>
            <person name="Ye J."/>
            <person name="Tang K."/>
        </authorList>
    </citation>
    <scope>NUCLEOTIDE SEQUENCE</scope>
    <source>
        <strain evidence="7">TK19036</strain>
    </source>
</reference>
<gene>
    <name evidence="7" type="ORF">K4G66_05725</name>
</gene>
<dbReference type="SUPFAM" id="SSF88946">
    <property type="entry name" value="Sigma2 domain of RNA polymerase sigma factors"/>
    <property type="match status" value="1"/>
</dbReference>
<dbReference type="PANTHER" id="PTHR43133">
    <property type="entry name" value="RNA POLYMERASE ECF-TYPE SIGMA FACTO"/>
    <property type="match status" value="1"/>
</dbReference>
<dbReference type="Gene3D" id="1.10.1740.10">
    <property type="match status" value="1"/>
</dbReference>
<keyword evidence="5" id="KW-0472">Membrane</keyword>
<dbReference type="GO" id="GO:0006352">
    <property type="term" value="P:DNA-templated transcription initiation"/>
    <property type="evidence" value="ECO:0007669"/>
    <property type="project" value="InterPro"/>
</dbReference>
<evidence type="ECO:0000256" key="5">
    <source>
        <dbReference type="SAM" id="Phobius"/>
    </source>
</evidence>
<dbReference type="NCBIfam" id="TIGR02937">
    <property type="entry name" value="sigma70-ECF"/>
    <property type="match status" value="1"/>
</dbReference>
<evidence type="ECO:0000259" key="6">
    <source>
        <dbReference type="Pfam" id="PF08281"/>
    </source>
</evidence>
<evidence type="ECO:0000256" key="4">
    <source>
        <dbReference type="ARBA" id="ARBA00023163"/>
    </source>
</evidence>
<keyword evidence="3" id="KW-0731">Sigma factor</keyword>
<sequence length="209" mass="24772">MLSRFLHVDDTRTWDAFRTGNQAAFEYIYQTHFQALYRYGRKFSKDTALIGDTLQQLFTDLWQKRKKLGPTDHIKNYLYVAFRRSLLRNQKKRAEPALQPDTALFGISLSHEAQIIEQQHNQEQRETIQRALDQLTEKQREAIYLKFYDELSYAEISEIMGVSAAQVYDFVYKALRSLRRHLKKSGTQDILTSSTITFFIICYYIFPFL</sequence>
<dbReference type="CDD" id="cd06171">
    <property type="entry name" value="Sigma70_r4"/>
    <property type="match status" value="1"/>
</dbReference>
<evidence type="ECO:0000256" key="3">
    <source>
        <dbReference type="ARBA" id="ARBA00023082"/>
    </source>
</evidence>
<dbReference type="GO" id="GO:0016987">
    <property type="term" value="F:sigma factor activity"/>
    <property type="evidence" value="ECO:0007669"/>
    <property type="project" value="UniProtKB-KW"/>
</dbReference>
<feature type="domain" description="RNA polymerase sigma factor 70 region 4 type 2" evidence="6">
    <location>
        <begin position="126"/>
        <end position="178"/>
    </location>
</feature>
<keyword evidence="5" id="KW-1133">Transmembrane helix</keyword>
<dbReference type="InterPro" id="IPR013249">
    <property type="entry name" value="RNA_pol_sigma70_r4_t2"/>
</dbReference>